<evidence type="ECO:0000259" key="2">
    <source>
        <dbReference type="Pfam" id="PF07978"/>
    </source>
</evidence>
<evidence type="ECO:0000313" key="4">
    <source>
        <dbReference type="Proteomes" id="UP000265200"/>
    </source>
</evidence>
<proteinExistence type="inferred from homology"/>
<dbReference type="InterPro" id="IPR012577">
    <property type="entry name" value="NIPSNAP"/>
</dbReference>
<organism evidence="3 4">
    <name type="scientific">Oryzias latipes</name>
    <name type="common">Japanese rice fish</name>
    <name type="synonym">Japanese killifish</name>
    <dbReference type="NCBI Taxonomy" id="8090"/>
    <lineage>
        <taxon>Eukaryota</taxon>
        <taxon>Metazoa</taxon>
        <taxon>Chordata</taxon>
        <taxon>Craniata</taxon>
        <taxon>Vertebrata</taxon>
        <taxon>Euteleostomi</taxon>
        <taxon>Actinopterygii</taxon>
        <taxon>Neopterygii</taxon>
        <taxon>Teleostei</taxon>
        <taxon>Neoteleostei</taxon>
        <taxon>Acanthomorphata</taxon>
        <taxon>Ovalentaria</taxon>
        <taxon>Atherinomorphae</taxon>
        <taxon>Beloniformes</taxon>
        <taxon>Adrianichthyidae</taxon>
        <taxon>Oryziinae</taxon>
        <taxon>Oryzias</taxon>
    </lineage>
</organism>
<dbReference type="AlphaFoldDB" id="A0A3P9JMT2"/>
<sequence length="286" mass="31826">MSKLSVFLRSAAVLLRPAASTSQARARLHTGPQQEHKTFYEFRTYSIHPHQNAAFLKLTNEKIHLRTAHSELIGYWTVEYGGLNQVFHIWKYDSYSQRAAVRAALAQDPTWISDYISKALPMLTSQDNEVTYLVPWSRLHKPPKEGGVYELASYQMRPGGPAVWGSAFQAAVCARDAPGYGKLLGAFHSEFGALNQGTGQHLTDTQFISMPLEVLSSVEDDGDDDGVIGLSWLVHALWWYESADHRAEVRHKAHNDARVVAAGETPPLHPSLRTSCLKRCMTAPTG</sequence>
<dbReference type="PANTHER" id="PTHR21017">
    <property type="entry name" value="NIPSNAP-RELATED"/>
    <property type="match status" value="1"/>
</dbReference>
<dbReference type="Ensembl" id="ENSORLT00015026389.1">
    <property type="protein sequence ID" value="ENSORLP00015033458.1"/>
    <property type="gene ID" value="ENSORLG00015018903.1"/>
</dbReference>
<dbReference type="Ensembl" id="ENSORLT00015026392.1">
    <property type="protein sequence ID" value="ENSORLP00015033463.1"/>
    <property type="gene ID" value="ENSORLG00015018903.1"/>
</dbReference>
<dbReference type="Gene3D" id="3.30.70.100">
    <property type="match status" value="2"/>
</dbReference>
<reference evidence="3" key="3">
    <citation type="submission" date="2025-05" db="UniProtKB">
        <authorList>
            <consortium name="Ensembl"/>
        </authorList>
    </citation>
    <scope>IDENTIFICATION</scope>
    <source>
        <strain evidence="3">HSOK</strain>
    </source>
</reference>
<reference evidence="3 4" key="2">
    <citation type="submission" date="2017-04" db="EMBL/GenBank/DDBJ databases">
        <title>CpG methylation of centromeres and impact of large insertions on vertebrate speciation.</title>
        <authorList>
            <person name="Ichikawa K."/>
            <person name="Yoshimura J."/>
            <person name="Morishita S."/>
        </authorList>
    </citation>
    <scope>NUCLEOTIDE SEQUENCE</scope>
    <source>
        <strain evidence="3 4">HSOK</strain>
    </source>
</reference>
<feature type="domain" description="NIPSNAP" evidence="2">
    <location>
        <begin position="149"/>
        <end position="196"/>
    </location>
</feature>
<dbReference type="FunFam" id="3.30.70.100:FF:000019">
    <property type="entry name" value="Protein NipSnap homolog 3A"/>
    <property type="match status" value="1"/>
</dbReference>
<accession>A0A3P9JMT2</accession>
<dbReference type="InterPro" id="IPR051557">
    <property type="entry name" value="NipSnap_domain"/>
</dbReference>
<dbReference type="SUPFAM" id="SSF54909">
    <property type="entry name" value="Dimeric alpha+beta barrel"/>
    <property type="match status" value="2"/>
</dbReference>
<protein>
    <submittedName>
        <fullName evidence="3">Nipsnap homolog 3A (C. elegans)</fullName>
    </submittedName>
</protein>
<dbReference type="GO" id="GO:0000423">
    <property type="term" value="P:mitophagy"/>
    <property type="evidence" value="ECO:0007669"/>
    <property type="project" value="UniProtKB-ARBA"/>
</dbReference>
<dbReference type="Pfam" id="PF07978">
    <property type="entry name" value="NIPSNAP"/>
    <property type="match status" value="2"/>
</dbReference>
<dbReference type="Proteomes" id="UP000265200">
    <property type="component" value="Chromosome 10"/>
</dbReference>
<reference key="1">
    <citation type="journal article" date="2007" name="Nature">
        <title>The medaka draft genome and insights into vertebrate genome evolution.</title>
        <authorList>
            <person name="Kasahara M."/>
            <person name="Naruse K."/>
            <person name="Sasaki S."/>
            <person name="Nakatani Y."/>
            <person name="Qu W."/>
            <person name="Ahsan B."/>
            <person name="Yamada T."/>
            <person name="Nagayasu Y."/>
            <person name="Doi K."/>
            <person name="Kasai Y."/>
            <person name="Jindo T."/>
            <person name="Kobayashi D."/>
            <person name="Shimada A."/>
            <person name="Toyoda A."/>
            <person name="Kuroki Y."/>
            <person name="Fujiyama A."/>
            <person name="Sasaki T."/>
            <person name="Shimizu A."/>
            <person name="Asakawa S."/>
            <person name="Shimizu N."/>
            <person name="Hashimoto S."/>
            <person name="Yang J."/>
            <person name="Lee Y."/>
            <person name="Matsushima K."/>
            <person name="Sugano S."/>
            <person name="Sakaizumi M."/>
            <person name="Narita T."/>
            <person name="Ohishi K."/>
            <person name="Haga S."/>
            <person name="Ohta F."/>
            <person name="Nomoto H."/>
            <person name="Nogata K."/>
            <person name="Morishita T."/>
            <person name="Endo T."/>
            <person name="Shin-I T."/>
            <person name="Takeda H."/>
            <person name="Morishita S."/>
            <person name="Kohara Y."/>
        </authorList>
    </citation>
    <scope>NUCLEOTIDE SEQUENCE [LARGE SCALE GENOMIC DNA]</scope>
    <source>
        <strain>Hd-rR</strain>
    </source>
</reference>
<name>A0A3P9JMT2_ORYLA</name>
<comment type="similarity">
    <text evidence="1">Belongs to the NipSnap family.</text>
</comment>
<dbReference type="InterPro" id="IPR011008">
    <property type="entry name" value="Dimeric_a/b-barrel"/>
</dbReference>
<evidence type="ECO:0000256" key="1">
    <source>
        <dbReference type="ARBA" id="ARBA00005291"/>
    </source>
</evidence>
<evidence type="ECO:0000313" key="3">
    <source>
        <dbReference type="Ensembl" id="ENSORLP00015033463.1"/>
    </source>
</evidence>
<dbReference type="PANTHER" id="PTHR21017:SF19">
    <property type="entry name" value="PROTEIN NIPSNAP HOMOLOG 3B"/>
    <property type="match status" value="1"/>
</dbReference>
<feature type="domain" description="NIPSNAP" evidence="2">
    <location>
        <begin position="40"/>
        <end position="138"/>
    </location>
</feature>